<sequence>QAGGIQAVMHIDVVSVCNFDHKDGVIDIGFMVGSHITWSRTFSLGAAGAWLRNHVHYTLTSDYQIVCRFNLVTQGEGNYAGDHVQMNVNGYYLEPYTSP</sequence>
<feature type="non-terminal residue" evidence="1">
    <location>
        <position position="1"/>
    </location>
</feature>
<proteinExistence type="predicted"/>
<dbReference type="AlphaFoldDB" id="X1RE31"/>
<accession>X1RE31</accession>
<protein>
    <submittedName>
        <fullName evidence="1">Uncharacterized protein</fullName>
    </submittedName>
</protein>
<evidence type="ECO:0000313" key="1">
    <source>
        <dbReference type="EMBL" id="GAI61415.1"/>
    </source>
</evidence>
<comment type="caution">
    <text evidence="1">The sequence shown here is derived from an EMBL/GenBank/DDBJ whole genome shotgun (WGS) entry which is preliminary data.</text>
</comment>
<gene>
    <name evidence="1" type="ORF">S12H4_01257</name>
</gene>
<organism evidence="1">
    <name type="scientific">marine sediment metagenome</name>
    <dbReference type="NCBI Taxonomy" id="412755"/>
    <lineage>
        <taxon>unclassified sequences</taxon>
        <taxon>metagenomes</taxon>
        <taxon>ecological metagenomes</taxon>
    </lineage>
</organism>
<reference evidence="1" key="1">
    <citation type="journal article" date="2014" name="Front. Microbiol.">
        <title>High frequency of phylogenetically diverse reductive dehalogenase-homologous genes in deep subseafloor sedimentary metagenomes.</title>
        <authorList>
            <person name="Kawai M."/>
            <person name="Futagami T."/>
            <person name="Toyoda A."/>
            <person name="Takaki Y."/>
            <person name="Nishi S."/>
            <person name="Hori S."/>
            <person name="Arai W."/>
            <person name="Tsubouchi T."/>
            <person name="Morono Y."/>
            <person name="Uchiyama I."/>
            <person name="Ito T."/>
            <person name="Fujiyama A."/>
            <person name="Inagaki F."/>
            <person name="Takami H."/>
        </authorList>
    </citation>
    <scope>NUCLEOTIDE SEQUENCE</scope>
    <source>
        <strain evidence="1">Expedition CK06-06</strain>
    </source>
</reference>
<dbReference type="EMBL" id="BARW01000237">
    <property type="protein sequence ID" value="GAI61415.1"/>
    <property type="molecule type" value="Genomic_DNA"/>
</dbReference>
<name>X1RE31_9ZZZZ</name>